<evidence type="ECO:0000313" key="2">
    <source>
        <dbReference type="Proteomes" id="UP001156666"/>
    </source>
</evidence>
<dbReference type="RefSeq" id="WP_235292725.1">
    <property type="nucleotide sequence ID" value="NZ_BSOH01000023.1"/>
</dbReference>
<reference evidence="1" key="1">
    <citation type="journal article" date="2014" name="Int. J. Syst. Evol. Microbiol.">
        <title>Complete genome sequence of Corynebacterium casei LMG S-19264T (=DSM 44701T), isolated from a smear-ripened cheese.</title>
        <authorList>
            <consortium name="US DOE Joint Genome Institute (JGI-PGF)"/>
            <person name="Walter F."/>
            <person name="Albersmeier A."/>
            <person name="Kalinowski J."/>
            <person name="Ruckert C."/>
        </authorList>
    </citation>
    <scope>NUCLEOTIDE SEQUENCE</scope>
    <source>
        <strain evidence="1">NBRC 108769</strain>
    </source>
</reference>
<dbReference type="EMBL" id="BSOH01000023">
    <property type="protein sequence ID" value="GLR18778.1"/>
    <property type="molecule type" value="Genomic_DNA"/>
</dbReference>
<comment type="caution">
    <text evidence="1">The sequence shown here is derived from an EMBL/GenBank/DDBJ whole genome shotgun (WGS) entry which is preliminary data.</text>
</comment>
<protein>
    <submittedName>
        <fullName evidence="1">Uncharacterized protein</fullName>
    </submittedName>
</protein>
<dbReference type="InterPro" id="IPR046173">
    <property type="entry name" value="DUF6175"/>
</dbReference>
<organism evidence="1 2">
    <name type="scientific">Portibacter lacus</name>
    <dbReference type="NCBI Taxonomy" id="1099794"/>
    <lineage>
        <taxon>Bacteria</taxon>
        <taxon>Pseudomonadati</taxon>
        <taxon>Bacteroidota</taxon>
        <taxon>Saprospiria</taxon>
        <taxon>Saprospirales</taxon>
        <taxon>Haliscomenobacteraceae</taxon>
        <taxon>Portibacter</taxon>
    </lineage>
</organism>
<dbReference type="Pfam" id="PF19672">
    <property type="entry name" value="DUF6175"/>
    <property type="match status" value="1"/>
</dbReference>
<keyword evidence="2" id="KW-1185">Reference proteome</keyword>
<accession>A0AA37WFE8</accession>
<dbReference type="AlphaFoldDB" id="A0AA37WFE8"/>
<dbReference type="Proteomes" id="UP001156666">
    <property type="component" value="Unassembled WGS sequence"/>
</dbReference>
<name>A0AA37WFE8_9BACT</name>
<gene>
    <name evidence="1" type="ORF">GCM10007940_33940</name>
</gene>
<evidence type="ECO:0000313" key="1">
    <source>
        <dbReference type="EMBL" id="GLR18778.1"/>
    </source>
</evidence>
<proteinExistence type="predicted"/>
<reference evidence="1" key="2">
    <citation type="submission" date="2023-01" db="EMBL/GenBank/DDBJ databases">
        <title>Draft genome sequence of Portibacter lacus strain NBRC 108769.</title>
        <authorList>
            <person name="Sun Q."/>
            <person name="Mori K."/>
        </authorList>
    </citation>
    <scope>NUCLEOTIDE SEQUENCE</scope>
    <source>
        <strain evidence="1">NBRC 108769</strain>
    </source>
</reference>
<sequence>MKKYIFSIALSTLCILFATSKGVSQEEMANIQPTIMVIPFAKKNDNLRSAYERSEIVRIAITKVKEAFDERGVNTIDLRAKLKQLNNTEALTEDQASGLKDEVLSISGADIYVEVEASANKGSSGNSVNIIMTAFDAFSGESLSNKTANSPTMYTDNFEKLAEKAVESEIDNLLNTIQEKFNDIIKNGRTIVVNVGVSDEADYDLDADTPDGDLLSDYIEFAIEDLAYNNYYHVQGVTQNKIIFDIVKVPLKTEDGRAYRVSRFASSLRKKLKEIGYESDRVITGNNVVITLK</sequence>